<evidence type="ECO:0000259" key="1">
    <source>
        <dbReference type="Pfam" id="PF12697"/>
    </source>
</evidence>
<comment type="caution">
    <text evidence="2">The sequence shown here is derived from an EMBL/GenBank/DDBJ whole genome shotgun (WGS) entry which is preliminary data.</text>
</comment>
<dbReference type="STRING" id="1202724.AM493_01380"/>
<gene>
    <name evidence="2" type="ORF">AM493_01380</name>
</gene>
<keyword evidence="3" id="KW-1185">Reference proteome</keyword>
<accession>A0A0M8MG39</accession>
<dbReference type="Proteomes" id="UP000037755">
    <property type="component" value="Unassembled WGS sequence"/>
</dbReference>
<organism evidence="2 3">
    <name type="scientific">Flavobacterium akiainvivens</name>
    <dbReference type="NCBI Taxonomy" id="1202724"/>
    <lineage>
        <taxon>Bacteria</taxon>
        <taxon>Pseudomonadati</taxon>
        <taxon>Bacteroidota</taxon>
        <taxon>Flavobacteriia</taxon>
        <taxon>Flavobacteriales</taxon>
        <taxon>Flavobacteriaceae</taxon>
        <taxon>Flavobacterium</taxon>
    </lineage>
</organism>
<dbReference type="PANTHER" id="PTHR43194:SF2">
    <property type="entry name" value="PEROXISOMAL MEMBRANE PROTEIN LPX1"/>
    <property type="match status" value="1"/>
</dbReference>
<dbReference type="SUPFAM" id="SSF53474">
    <property type="entry name" value="alpha/beta-Hydrolases"/>
    <property type="match status" value="1"/>
</dbReference>
<evidence type="ECO:0000313" key="3">
    <source>
        <dbReference type="Proteomes" id="UP000037755"/>
    </source>
</evidence>
<dbReference type="InterPro" id="IPR000073">
    <property type="entry name" value="AB_hydrolase_1"/>
</dbReference>
<dbReference type="Gene3D" id="3.40.50.1820">
    <property type="entry name" value="alpha/beta hydrolase"/>
    <property type="match status" value="1"/>
</dbReference>
<proteinExistence type="predicted"/>
<dbReference type="AlphaFoldDB" id="A0A0M8MG39"/>
<reference evidence="2 3" key="1">
    <citation type="submission" date="2015-08" db="EMBL/GenBank/DDBJ databases">
        <title>Whole genome sequence of Flavobacterium akiainvivens IK-1T, from decaying Wikstroemia oahuensis, an endemic Hawaiian shrub.</title>
        <authorList>
            <person name="Wan X."/>
            <person name="Hou S."/>
            <person name="Saito J."/>
            <person name="Donachie S."/>
        </authorList>
    </citation>
    <scope>NUCLEOTIDE SEQUENCE [LARGE SCALE GENOMIC DNA]</scope>
    <source>
        <strain evidence="2 3">IK-1</strain>
    </source>
</reference>
<dbReference type="EMBL" id="LIYD01000005">
    <property type="protein sequence ID" value="KOS08154.1"/>
    <property type="molecule type" value="Genomic_DNA"/>
</dbReference>
<dbReference type="InterPro" id="IPR029058">
    <property type="entry name" value="AB_hydrolase_fold"/>
</dbReference>
<name>A0A0M8MG39_9FLAO</name>
<protein>
    <recommendedName>
        <fullName evidence="1">AB hydrolase-1 domain-containing protein</fullName>
    </recommendedName>
</protein>
<evidence type="ECO:0000313" key="2">
    <source>
        <dbReference type="EMBL" id="KOS08154.1"/>
    </source>
</evidence>
<dbReference type="InterPro" id="IPR050228">
    <property type="entry name" value="Carboxylesterase_BioH"/>
</dbReference>
<dbReference type="PATRIC" id="fig|1202724.3.peg.281"/>
<feature type="domain" description="AB hydrolase-1" evidence="1">
    <location>
        <begin position="2"/>
        <end position="235"/>
    </location>
</feature>
<sequence length="256" mass="29530">MLISGAFVTAEGWGEWKRYFEEKGYNVVVPEWPYKTGEPGTLKERYKEKMTLEYDLEKIVDYHAALIDKMPEKPILVGHSFGGLIVQLLLQRDKGAAGIAYHSVPAKGVFVFKYSFLKSLWGPLGIFRSKENPFLMSFTQWQYAFTNGMPEEEQRAYYNKLVVPESRQVLRAALKKQGKIDFRKAHAPLLFVSGSTDNIIPASLNKKNYKKYIKHQPEGSITEYKEFEGRNHLAMSQSTWKEDADFILGWIEKQTK</sequence>
<dbReference type="Pfam" id="PF12697">
    <property type="entry name" value="Abhydrolase_6"/>
    <property type="match status" value="1"/>
</dbReference>
<dbReference type="PANTHER" id="PTHR43194">
    <property type="entry name" value="HYDROLASE ALPHA/BETA FOLD FAMILY"/>
    <property type="match status" value="1"/>
</dbReference>